<protein>
    <submittedName>
        <fullName evidence="2">Uncharacterized protein</fullName>
    </submittedName>
</protein>
<evidence type="ECO:0000256" key="1">
    <source>
        <dbReference type="SAM" id="MobiDB-lite"/>
    </source>
</evidence>
<gene>
    <name evidence="2" type="ORF">U9M48_036500</name>
</gene>
<keyword evidence="3" id="KW-1185">Reference proteome</keyword>
<proteinExistence type="predicted"/>
<accession>A0AAQ3UFD4</accession>
<feature type="region of interest" description="Disordered" evidence="1">
    <location>
        <begin position="1"/>
        <end position="49"/>
    </location>
</feature>
<evidence type="ECO:0000313" key="3">
    <source>
        <dbReference type="Proteomes" id="UP001341281"/>
    </source>
</evidence>
<organism evidence="2 3">
    <name type="scientific">Paspalum notatum var. saurae</name>
    <dbReference type="NCBI Taxonomy" id="547442"/>
    <lineage>
        <taxon>Eukaryota</taxon>
        <taxon>Viridiplantae</taxon>
        <taxon>Streptophyta</taxon>
        <taxon>Embryophyta</taxon>
        <taxon>Tracheophyta</taxon>
        <taxon>Spermatophyta</taxon>
        <taxon>Magnoliopsida</taxon>
        <taxon>Liliopsida</taxon>
        <taxon>Poales</taxon>
        <taxon>Poaceae</taxon>
        <taxon>PACMAD clade</taxon>
        <taxon>Panicoideae</taxon>
        <taxon>Andropogonodae</taxon>
        <taxon>Paspaleae</taxon>
        <taxon>Paspalinae</taxon>
        <taxon>Paspalum</taxon>
    </lineage>
</organism>
<sequence>MPASFSASSTALRAPAASPPGPLRRLPSLREAPRQGREEDEERAGTPAPRIRRRLPLLLLRAWLPPLCYPRPSTPSPSPLCHLFPPKPKRHPVQHHQMLSEELFGPAASSSSMAPFGSAASLLKQLLLICASEYFGACSNVEVLCR</sequence>
<dbReference type="Proteomes" id="UP001341281">
    <property type="component" value="Chromosome 08"/>
</dbReference>
<evidence type="ECO:0000313" key="2">
    <source>
        <dbReference type="EMBL" id="WVZ90173.1"/>
    </source>
</evidence>
<reference evidence="2 3" key="1">
    <citation type="submission" date="2024-02" db="EMBL/GenBank/DDBJ databases">
        <title>High-quality chromosome-scale genome assembly of Pensacola bahiagrass (Paspalum notatum Flugge var. saurae).</title>
        <authorList>
            <person name="Vega J.M."/>
            <person name="Podio M."/>
            <person name="Orjuela J."/>
            <person name="Siena L.A."/>
            <person name="Pessino S.C."/>
            <person name="Combes M.C."/>
            <person name="Mariac C."/>
            <person name="Albertini E."/>
            <person name="Pupilli F."/>
            <person name="Ortiz J.P.A."/>
            <person name="Leblanc O."/>
        </authorList>
    </citation>
    <scope>NUCLEOTIDE SEQUENCE [LARGE SCALE GENOMIC DNA]</scope>
    <source>
        <strain evidence="2">R1</strain>
        <tissue evidence="2">Leaf</tissue>
    </source>
</reference>
<dbReference type="AlphaFoldDB" id="A0AAQ3UFD4"/>
<feature type="compositionally biased region" description="Polar residues" evidence="1">
    <location>
        <begin position="1"/>
        <end position="10"/>
    </location>
</feature>
<dbReference type="EMBL" id="CP144752">
    <property type="protein sequence ID" value="WVZ90173.1"/>
    <property type="molecule type" value="Genomic_DNA"/>
</dbReference>
<name>A0AAQ3UFD4_PASNO</name>